<proteinExistence type="predicted"/>
<dbReference type="InterPro" id="IPR001633">
    <property type="entry name" value="EAL_dom"/>
</dbReference>
<dbReference type="PROSITE" id="PS50883">
    <property type="entry name" value="EAL"/>
    <property type="match status" value="1"/>
</dbReference>
<organism evidence="2">
    <name type="scientific">uncultured bacterium DX-8J-22</name>
    <dbReference type="NCBI Taxonomy" id="1292055"/>
    <lineage>
        <taxon>Bacteria</taxon>
        <taxon>environmental samples</taxon>
    </lineage>
</organism>
<accession>M1KEU6</accession>
<dbReference type="InterPro" id="IPR025991">
    <property type="entry name" value="Chemoreceptor_zinc-bind_dom"/>
</dbReference>
<dbReference type="SUPFAM" id="SSF141868">
    <property type="entry name" value="EAL domain-like"/>
    <property type="match status" value="1"/>
</dbReference>
<dbReference type="InterPro" id="IPR035919">
    <property type="entry name" value="EAL_sf"/>
</dbReference>
<evidence type="ECO:0000313" key="2">
    <source>
        <dbReference type="EMBL" id="AGF34140.1"/>
    </source>
</evidence>
<dbReference type="AlphaFoldDB" id="M1KEU6"/>
<reference evidence="2" key="1">
    <citation type="journal article" date="2013" name="Appl. Environ. Microbiol.">
        <title>RubisCO Gene Clusters Found in a Metagenome Microarray from Acid Mine Drainage.</title>
        <authorList>
            <person name="Guo X."/>
            <person name="Yin H."/>
            <person name="Cong J."/>
            <person name="Dai Z."/>
            <person name="Liang Y."/>
            <person name="Liu X."/>
        </authorList>
    </citation>
    <scope>NUCLEOTIDE SEQUENCE</scope>
</reference>
<dbReference type="Gene3D" id="1.20.120.30">
    <property type="entry name" value="Aspartate receptor, ligand-binding domain"/>
    <property type="match status" value="1"/>
</dbReference>
<dbReference type="InterPro" id="IPR050706">
    <property type="entry name" value="Cyclic-di-GMP_PDE-like"/>
</dbReference>
<evidence type="ECO:0000259" key="1">
    <source>
        <dbReference type="PROSITE" id="PS50883"/>
    </source>
</evidence>
<dbReference type="PANTHER" id="PTHR33121:SF70">
    <property type="entry name" value="SIGNALING PROTEIN YKOW"/>
    <property type="match status" value="1"/>
</dbReference>
<name>M1KEU6_9BACT</name>
<dbReference type="GO" id="GO:0071111">
    <property type="term" value="F:cyclic-guanylate-specific phosphodiesterase activity"/>
    <property type="evidence" value="ECO:0007669"/>
    <property type="project" value="InterPro"/>
</dbReference>
<protein>
    <recommendedName>
        <fullName evidence="1">EAL domain-containing protein</fullName>
    </recommendedName>
</protein>
<dbReference type="Pfam" id="PF00563">
    <property type="entry name" value="EAL"/>
    <property type="match status" value="1"/>
</dbReference>
<feature type="domain" description="EAL" evidence="1">
    <location>
        <begin position="1"/>
        <end position="72"/>
    </location>
</feature>
<dbReference type="Pfam" id="PF13682">
    <property type="entry name" value="CZB"/>
    <property type="match status" value="1"/>
</dbReference>
<dbReference type="PANTHER" id="PTHR33121">
    <property type="entry name" value="CYCLIC DI-GMP PHOSPHODIESTERASE PDEF"/>
    <property type="match status" value="1"/>
</dbReference>
<dbReference type="EMBL" id="JX308286">
    <property type="protein sequence ID" value="AGF34140.1"/>
    <property type="molecule type" value="Genomic_DNA"/>
</dbReference>
<sequence>MRDVIDDPKDLAIVTAVITASRMLGMNVIAEGVETADHVDLLVKTGCNHLQGYFFSKPIPAEDVPAWVAHFRPAPRTKDSLHPLNILSPILEGHILRVQKFIGALRQENPFPAHVIEKDAEEYCHLGLWLRGEGKQRFGATPQFMRLLTRHERLHQVARVAKLHFDAGDADGAMEQGKLLDMENGLLLAELLAMAGESRDNI</sequence>
<dbReference type="Gene3D" id="3.20.20.450">
    <property type="entry name" value="EAL domain"/>
    <property type="match status" value="1"/>
</dbReference>